<keyword evidence="2" id="KW-1185">Reference proteome</keyword>
<comment type="caution">
    <text evidence="1">The sequence shown here is derived from an EMBL/GenBank/DDBJ whole genome shotgun (WGS) entry which is preliminary data.</text>
</comment>
<reference evidence="1" key="2">
    <citation type="submission" date="2020-11" db="EMBL/GenBank/DDBJ databases">
        <authorList>
            <person name="McCartney M.A."/>
            <person name="Auch B."/>
            <person name="Kono T."/>
            <person name="Mallez S."/>
            <person name="Becker A."/>
            <person name="Gohl D.M."/>
            <person name="Silverstein K.A.T."/>
            <person name="Koren S."/>
            <person name="Bechman K.B."/>
            <person name="Herman A."/>
            <person name="Abrahante J.E."/>
            <person name="Garbe J."/>
        </authorList>
    </citation>
    <scope>NUCLEOTIDE SEQUENCE</scope>
    <source>
        <strain evidence="1">Duluth1</strain>
        <tissue evidence="1">Whole animal</tissue>
    </source>
</reference>
<evidence type="ECO:0000313" key="2">
    <source>
        <dbReference type="Proteomes" id="UP000828390"/>
    </source>
</evidence>
<dbReference type="AlphaFoldDB" id="A0A9D4S668"/>
<organism evidence="1 2">
    <name type="scientific">Dreissena polymorpha</name>
    <name type="common">Zebra mussel</name>
    <name type="synonym">Mytilus polymorpha</name>
    <dbReference type="NCBI Taxonomy" id="45954"/>
    <lineage>
        <taxon>Eukaryota</taxon>
        <taxon>Metazoa</taxon>
        <taxon>Spiralia</taxon>
        <taxon>Lophotrochozoa</taxon>
        <taxon>Mollusca</taxon>
        <taxon>Bivalvia</taxon>
        <taxon>Autobranchia</taxon>
        <taxon>Heteroconchia</taxon>
        <taxon>Euheterodonta</taxon>
        <taxon>Imparidentia</taxon>
        <taxon>Neoheterodontei</taxon>
        <taxon>Myida</taxon>
        <taxon>Dreissenoidea</taxon>
        <taxon>Dreissenidae</taxon>
        <taxon>Dreissena</taxon>
    </lineage>
</organism>
<name>A0A9D4S668_DREPO</name>
<dbReference type="Proteomes" id="UP000828390">
    <property type="component" value="Unassembled WGS sequence"/>
</dbReference>
<gene>
    <name evidence="1" type="ORF">DPMN_015459</name>
</gene>
<dbReference type="EMBL" id="JAIWYP010000001">
    <property type="protein sequence ID" value="KAH3891362.1"/>
    <property type="molecule type" value="Genomic_DNA"/>
</dbReference>
<reference evidence="1" key="1">
    <citation type="journal article" date="2019" name="bioRxiv">
        <title>The Genome of the Zebra Mussel, Dreissena polymorpha: A Resource for Invasive Species Research.</title>
        <authorList>
            <person name="McCartney M.A."/>
            <person name="Auch B."/>
            <person name="Kono T."/>
            <person name="Mallez S."/>
            <person name="Zhang Y."/>
            <person name="Obille A."/>
            <person name="Becker A."/>
            <person name="Abrahante J.E."/>
            <person name="Garbe J."/>
            <person name="Badalamenti J.P."/>
            <person name="Herman A."/>
            <person name="Mangelson H."/>
            <person name="Liachko I."/>
            <person name="Sullivan S."/>
            <person name="Sone E.D."/>
            <person name="Koren S."/>
            <person name="Silverstein K.A.T."/>
            <person name="Beckman K.B."/>
            <person name="Gohl D.M."/>
        </authorList>
    </citation>
    <scope>NUCLEOTIDE SEQUENCE</scope>
    <source>
        <strain evidence="1">Duluth1</strain>
        <tissue evidence="1">Whole animal</tissue>
    </source>
</reference>
<sequence>MHRLVPRDSGFEDTTSTYSMVAGVWMSVYSLGDFIGLSVGGVLLDTVGFEVTTTCSAGLCLYLEFALDDGRAILQTMSKRGR</sequence>
<accession>A0A9D4S668</accession>
<proteinExistence type="predicted"/>
<protein>
    <submittedName>
        <fullName evidence="1">Uncharacterized protein</fullName>
    </submittedName>
</protein>
<evidence type="ECO:0000313" key="1">
    <source>
        <dbReference type="EMBL" id="KAH3891362.1"/>
    </source>
</evidence>